<comment type="subcellular location">
    <subcellularLocation>
        <location evidence="1">Cell membrane</location>
        <topology evidence="1">Multi-pass membrane protein</topology>
    </subcellularLocation>
</comment>
<accession>A0ABY7VIC0</accession>
<dbReference type="InterPro" id="IPR051542">
    <property type="entry name" value="Hydrogenase_cytochrome"/>
</dbReference>
<comment type="similarity">
    <text evidence="2">Belongs to the HupC/HyaC/HydC family.</text>
</comment>
<dbReference type="InterPro" id="IPR011577">
    <property type="entry name" value="Cyt_b561_bac/Ni-Hgenase"/>
</dbReference>
<keyword evidence="15" id="KW-1185">Reference proteome</keyword>
<protein>
    <submittedName>
        <fullName evidence="14">Cytochrome b/b6 domain-containing protein</fullName>
    </submittedName>
</protein>
<sequence>MTAQYQPIRVWSRKIRLFHWLNLLCVLLLMVIGLMLLNGKLLGLSADGKILLKTFHVITGYVFALNLVFRLVLGFLGKGYERWGKTLPFNPGYRRELLAFRQNKHLVYKGHNPAGKLMVAALLFFMSVQMLTGLVLAGTDIYYPPFGTYVAAYIAEDSDKLDEIKPYSKVNVNAQAYREMRALRKPVVTVHVYSFYTLVVLIVFHILGVIIAERREKTALVSAMINGYKYLPPDKQKK</sequence>
<dbReference type="SUPFAM" id="SSF81342">
    <property type="entry name" value="Transmembrane di-heme cytochromes"/>
    <property type="match status" value="1"/>
</dbReference>
<evidence type="ECO:0000256" key="10">
    <source>
        <dbReference type="ARBA" id="ARBA00023004"/>
    </source>
</evidence>
<feature type="transmembrane region" description="Helical" evidence="12">
    <location>
        <begin position="117"/>
        <end position="137"/>
    </location>
</feature>
<feature type="transmembrane region" description="Helical" evidence="12">
    <location>
        <begin position="193"/>
        <end position="212"/>
    </location>
</feature>
<evidence type="ECO:0000256" key="4">
    <source>
        <dbReference type="ARBA" id="ARBA00022475"/>
    </source>
</evidence>
<dbReference type="InterPro" id="IPR016174">
    <property type="entry name" value="Di-haem_cyt_TM"/>
</dbReference>
<keyword evidence="8" id="KW-0249">Electron transport</keyword>
<dbReference type="Gene3D" id="1.20.950.20">
    <property type="entry name" value="Transmembrane di-heme cytochromes, Chain C"/>
    <property type="match status" value="1"/>
</dbReference>
<dbReference type="InterPro" id="IPR000516">
    <property type="entry name" value="Ni-dep_Hydgase_cyt-B"/>
</dbReference>
<feature type="transmembrane region" description="Helical" evidence="12">
    <location>
        <begin position="20"/>
        <end position="37"/>
    </location>
</feature>
<dbReference type="PANTHER" id="PTHR30485:SF2">
    <property type="entry name" value="BLL0597 PROTEIN"/>
    <property type="match status" value="1"/>
</dbReference>
<keyword evidence="5" id="KW-0349">Heme</keyword>
<evidence type="ECO:0000256" key="9">
    <source>
        <dbReference type="ARBA" id="ARBA00022989"/>
    </source>
</evidence>
<name>A0ABY7VIC0_9GAMM</name>
<keyword evidence="9 12" id="KW-1133">Transmembrane helix</keyword>
<dbReference type="Pfam" id="PF01292">
    <property type="entry name" value="Ni_hydr_CYTB"/>
    <property type="match status" value="1"/>
</dbReference>
<evidence type="ECO:0000256" key="6">
    <source>
        <dbReference type="ARBA" id="ARBA00022692"/>
    </source>
</evidence>
<keyword evidence="4" id="KW-1003">Cell membrane</keyword>
<keyword evidence="11 12" id="KW-0472">Membrane</keyword>
<evidence type="ECO:0000256" key="12">
    <source>
        <dbReference type="SAM" id="Phobius"/>
    </source>
</evidence>
<dbReference type="Proteomes" id="UP001215231">
    <property type="component" value="Chromosome"/>
</dbReference>
<feature type="domain" description="Cytochrome b561 bacterial/Ni-hydrogenase" evidence="13">
    <location>
        <begin position="10"/>
        <end position="227"/>
    </location>
</feature>
<keyword evidence="10" id="KW-0408">Iron</keyword>
<proteinExistence type="inferred from homology"/>
<evidence type="ECO:0000259" key="13">
    <source>
        <dbReference type="Pfam" id="PF01292"/>
    </source>
</evidence>
<organism evidence="14 15">
    <name type="scientific">Thalassomonas haliotis</name>
    <dbReference type="NCBI Taxonomy" id="485448"/>
    <lineage>
        <taxon>Bacteria</taxon>
        <taxon>Pseudomonadati</taxon>
        <taxon>Pseudomonadota</taxon>
        <taxon>Gammaproteobacteria</taxon>
        <taxon>Alteromonadales</taxon>
        <taxon>Colwelliaceae</taxon>
        <taxon>Thalassomonas</taxon>
    </lineage>
</organism>
<dbReference type="PRINTS" id="PR00161">
    <property type="entry name" value="NIHGNASECYTB"/>
</dbReference>
<evidence type="ECO:0000256" key="1">
    <source>
        <dbReference type="ARBA" id="ARBA00004651"/>
    </source>
</evidence>
<keyword evidence="3" id="KW-0813">Transport</keyword>
<evidence type="ECO:0000256" key="5">
    <source>
        <dbReference type="ARBA" id="ARBA00022617"/>
    </source>
</evidence>
<evidence type="ECO:0000313" key="15">
    <source>
        <dbReference type="Proteomes" id="UP001215231"/>
    </source>
</evidence>
<reference evidence="14 15" key="1">
    <citation type="journal article" date="2022" name="Mar. Drugs">
        <title>Bioassay-Guided Fractionation Leads to the Detection of Cholic Acid Generated by the Rare Thalassomonas sp.</title>
        <authorList>
            <person name="Pheiffer F."/>
            <person name="Schneider Y.K."/>
            <person name="Hansen E.H."/>
            <person name="Andersen J.H."/>
            <person name="Isaksson J."/>
            <person name="Busche T."/>
            <person name="R C."/>
            <person name="Kalinowski J."/>
            <person name="Zyl L.V."/>
            <person name="Trindade M."/>
        </authorList>
    </citation>
    <scope>NUCLEOTIDE SEQUENCE [LARGE SCALE GENOMIC DNA]</scope>
    <source>
        <strain evidence="14 15">A5K-61T</strain>
    </source>
</reference>
<evidence type="ECO:0000256" key="11">
    <source>
        <dbReference type="ARBA" id="ARBA00023136"/>
    </source>
</evidence>
<feature type="transmembrane region" description="Helical" evidence="12">
    <location>
        <begin position="57"/>
        <end position="76"/>
    </location>
</feature>
<evidence type="ECO:0000256" key="3">
    <source>
        <dbReference type="ARBA" id="ARBA00022448"/>
    </source>
</evidence>
<keyword evidence="7" id="KW-0479">Metal-binding</keyword>
<gene>
    <name evidence="14" type="ORF">H3N35_04700</name>
</gene>
<evidence type="ECO:0000313" key="14">
    <source>
        <dbReference type="EMBL" id="WDE12775.1"/>
    </source>
</evidence>
<dbReference type="RefSeq" id="WP_274053098.1">
    <property type="nucleotide sequence ID" value="NZ_CP059693.1"/>
</dbReference>
<dbReference type="EMBL" id="CP059693">
    <property type="protein sequence ID" value="WDE12775.1"/>
    <property type="molecule type" value="Genomic_DNA"/>
</dbReference>
<evidence type="ECO:0000256" key="8">
    <source>
        <dbReference type="ARBA" id="ARBA00022982"/>
    </source>
</evidence>
<evidence type="ECO:0000256" key="2">
    <source>
        <dbReference type="ARBA" id="ARBA00008622"/>
    </source>
</evidence>
<keyword evidence="6 12" id="KW-0812">Transmembrane</keyword>
<dbReference type="PANTHER" id="PTHR30485">
    <property type="entry name" value="NI/FE-HYDROGENASE 1 B-TYPE CYTOCHROME SUBUNIT"/>
    <property type="match status" value="1"/>
</dbReference>
<evidence type="ECO:0000256" key="7">
    <source>
        <dbReference type="ARBA" id="ARBA00022723"/>
    </source>
</evidence>